<evidence type="ECO:0008006" key="3">
    <source>
        <dbReference type="Google" id="ProtNLM"/>
    </source>
</evidence>
<sequence length="233" mass="25276">MTIYDRDEPDDVEVIDRWTDGVGWVAHPDEDGRRASHALRGEDGVWLLDPIDAPGVDDLIDDLGAVAGVATLSDYHARDADAFAARYGVPVHVPSVLDRAPNRIDTEIERFEGSLGNSGFEALGHAPFPGWSEAFLHRPADGTLYAPDAMAAEKGTRVGDERIALYLLLRLAPPRDLLDGVDPQRVLFGHGAGVFENAGTALDHALANARRNFPRAFVTGGWTELKLAMAAFR</sequence>
<accession>A0A285NR60</accession>
<name>A0A285NR60_NATPI</name>
<keyword evidence="2" id="KW-1185">Reference proteome</keyword>
<dbReference type="AlphaFoldDB" id="A0A285NR60"/>
<evidence type="ECO:0000313" key="1">
    <source>
        <dbReference type="EMBL" id="SNZ12002.1"/>
    </source>
</evidence>
<dbReference type="Proteomes" id="UP000219453">
    <property type="component" value="Unassembled WGS sequence"/>
</dbReference>
<gene>
    <name evidence="1" type="ORF">SAMN06269185_1457</name>
</gene>
<evidence type="ECO:0000313" key="2">
    <source>
        <dbReference type="Proteomes" id="UP000219453"/>
    </source>
</evidence>
<proteinExistence type="predicted"/>
<dbReference type="SUPFAM" id="SSF56281">
    <property type="entry name" value="Metallo-hydrolase/oxidoreductase"/>
    <property type="match status" value="1"/>
</dbReference>
<dbReference type="RefSeq" id="WP_097008442.1">
    <property type="nucleotide sequence ID" value="NZ_OBEJ01000002.1"/>
</dbReference>
<reference evidence="1 2" key="1">
    <citation type="submission" date="2017-09" db="EMBL/GenBank/DDBJ databases">
        <authorList>
            <person name="Ehlers B."/>
            <person name="Leendertz F.H."/>
        </authorList>
    </citation>
    <scope>NUCLEOTIDE SEQUENCE [LARGE SCALE GENOMIC DNA]</scope>
    <source>
        <strain evidence="1 2">DSM 27208</strain>
    </source>
</reference>
<organism evidence="1 2">
    <name type="scientific">Natronoarchaeum philippinense</name>
    <dbReference type="NCBI Taxonomy" id="558529"/>
    <lineage>
        <taxon>Archaea</taxon>
        <taxon>Methanobacteriati</taxon>
        <taxon>Methanobacteriota</taxon>
        <taxon>Stenosarchaea group</taxon>
        <taxon>Halobacteria</taxon>
        <taxon>Halobacteriales</taxon>
        <taxon>Natronoarchaeaceae</taxon>
    </lineage>
</organism>
<dbReference type="Gene3D" id="3.60.15.10">
    <property type="entry name" value="Ribonuclease Z/Hydroxyacylglutathione hydrolase-like"/>
    <property type="match status" value="1"/>
</dbReference>
<dbReference type="OrthoDB" id="169463at2157"/>
<protein>
    <recommendedName>
        <fullName evidence="3">Glyoxylase, beta-lactamase superfamily II</fullName>
    </recommendedName>
</protein>
<dbReference type="EMBL" id="OBEJ01000002">
    <property type="protein sequence ID" value="SNZ12002.1"/>
    <property type="molecule type" value="Genomic_DNA"/>
</dbReference>
<dbReference type="InterPro" id="IPR036866">
    <property type="entry name" value="RibonucZ/Hydroxyglut_hydro"/>
</dbReference>